<dbReference type="AlphaFoldDB" id="A0A7C8FJN4"/>
<reference evidence="1 2" key="1">
    <citation type="submission" date="2019-09" db="EMBL/GenBank/DDBJ databases">
        <title>Phylogeny of genus Pseudoclavibacter and closely related genus.</title>
        <authorList>
            <person name="Li Y."/>
        </authorList>
    </citation>
    <scope>NUCLEOTIDE SEQUENCE [LARGE SCALE GENOMIC DNA]</scope>
    <source>
        <strain evidence="1 2">JCM 16921</strain>
    </source>
</reference>
<name>A0A7C8FJN4_9MICO</name>
<comment type="caution">
    <text evidence="1">The sequence shown here is derived from an EMBL/GenBank/DDBJ whole genome shotgun (WGS) entry which is preliminary data.</text>
</comment>
<gene>
    <name evidence="1" type="ORF">F8O02_08290</name>
</gene>
<evidence type="ECO:0000313" key="1">
    <source>
        <dbReference type="EMBL" id="KAB1631357.1"/>
    </source>
</evidence>
<proteinExistence type="predicted"/>
<dbReference type="Proteomes" id="UP000481339">
    <property type="component" value="Unassembled WGS sequence"/>
</dbReference>
<evidence type="ECO:0000313" key="2">
    <source>
        <dbReference type="Proteomes" id="UP000481339"/>
    </source>
</evidence>
<protein>
    <submittedName>
        <fullName evidence="1">DUF3375 domain-containing protein</fullName>
    </submittedName>
</protein>
<dbReference type="Pfam" id="PF11855">
    <property type="entry name" value="DUF3375"/>
    <property type="match status" value="1"/>
</dbReference>
<dbReference type="RefSeq" id="WP_158036773.1">
    <property type="nucleotide sequence ID" value="NZ_BAAAZV010000020.1"/>
</dbReference>
<accession>A0A7C8FJN4</accession>
<organism evidence="1 2">
    <name type="scientific">Pseudoclavibacter caeni</name>
    <dbReference type="NCBI Taxonomy" id="908846"/>
    <lineage>
        <taxon>Bacteria</taxon>
        <taxon>Bacillati</taxon>
        <taxon>Actinomycetota</taxon>
        <taxon>Actinomycetes</taxon>
        <taxon>Micrococcales</taxon>
        <taxon>Microbacteriaceae</taxon>
        <taxon>Pseudoclavibacter</taxon>
    </lineage>
</organism>
<keyword evidence="2" id="KW-1185">Reference proteome</keyword>
<sequence>MSAVARALELRRLVDEHAALRMLRMTSLPVAAAVLAEHLTSTTRLPVEDLHELIDADLDRLREHFDLSQTGKFYCTEWRQAGLLRRRPAEAARGETYELTPAALGALRYLGELQDPRTTVTESRLVSLAAQLHGLAVETDPDTSRRIETLERQRDELDERIRRIRHGEEPTLAPERARERVNDILQQAQALPTDFARVRDRFEQLGHDLRARILDSDDAQRSVLDDIFHGVNLIADSDEGRTFQAFAALVLDPERSEAFSDDVAQVLSREFAERLDRSSRRELSGLLRQLKTSSRDVHRALTDFARGLRRFVQSQEFQREREMRILLRNALAEAVPALRAVSPLHAMGELSLTGMTFSSISQPRVHDPSAAVASTPLTENSAAALDLAELRALVRESEIDFAELIADVNDTLADAVGPVSVGAVLARHPATQGLASVVGLLTLAVGQGAVDRSASEHVGWSGQDGLERTATVVRHEFHERVR</sequence>
<dbReference type="EMBL" id="WBKA01000007">
    <property type="protein sequence ID" value="KAB1631357.1"/>
    <property type="molecule type" value="Genomic_DNA"/>
</dbReference>
<dbReference type="OrthoDB" id="138803at2"/>
<dbReference type="InterPro" id="IPR021804">
    <property type="entry name" value="DUF3375"/>
</dbReference>